<comment type="caution">
    <text evidence="2">The sequence shown here is derived from an EMBL/GenBank/DDBJ whole genome shotgun (WGS) entry which is preliminary data.</text>
</comment>
<gene>
    <name evidence="2" type="ORF">C9E81_01420</name>
</gene>
<dbReference type="Pfam" id="PF06527">
    <property type="entry name" value="TniQ"/>
    <property type="match status" value="1"/>
</dbReference>
<evidence type="ECO:0000313" key="2">
    <source>
        <dbReference type="EMBL" id="RMC37441.1"/>
    </source>
</evidence>
<dbReference type="Proteomes" id="UP000273516">
    <property type="component" value="Unassembled WGS sequence"/>
</dbReference>
<protein>
    <recommendedName>
        <fullName evidence="1">TniQ domain-containing protein</fullName>
    </recommendedName>
</protein>
<feature type="domain" description="TniQ" evidence="1">
    <location>
        <begin position="9"/>
        <end position="139"/>
    </location>
</feature>
<accession>A0A3M0MIF2</accession>
<reference evidence="2 3" key="1">
    <citation type="submission" date="2018-07" db="EMBL/GenBank/DDBJ databases">
        <authorList>
            <person name="Zhang Y."/>
            <person name="Wang L."/>
            <person name="Ma S."/>
        </authorList>
    </citation>
    <scope>NUCLEOTIDE SEQUENCE [LARGE SCALE GENOMIC DNA]</scope>
    <source>
        <strain evidence="2 3">4-2</strain>
    </source>
</reference>
<evidence type="ECO:0000259" key="1">
    <source>
        <dbReference type="Pfam" id="PF06527"/>
    </source>
</evidence>
<dbReference type="AlphaFoldDB" id="A0A3M0MIF2"/>
<evidence type="ECO:0000313" key="3">
    <source>
        <dbReference type="Proteomes" id="UP000273516"/>
    </source>
</evidence>
<dbReference type="InterPro" id="IPR009492">
    <property type="entry name" value="TniQ"/>
</dbReference>
<sequence length="597" mass="67123">MFSALRALPLTVSTLPGESATSFASRLACRNGVPRLIKFCSDIGIDYFRLVNGDPMEIERLAALGGVDAAALQEATPTLLESGWFRLGKERIKFTGFIRTTVRICPKCVAEAPDDVAVMHHGIWQLSSIRTCVKHSCCLVSLPKPSSSNDSFDHIGLLRNNRPGESQIADQDDLELERYLMDRVRNGPGKSWLDRLPFHVAAQTCEMVGVLLTSGPRMKRADVTDEEWCAAGTAGIGVLRGGPKALRRKLKSIQDSHPVGEKLYRSHYRVFFDWLRYRDDDSEFNAVRDVVRDFIFKNFPVTEGSIVLGKPCPEQHVHSFSTAKQIFGVSHWKLGRKLATMGMAKRHSRGRFYTLERYIPAAMLNDLVTEVNALLTSKEAARMIGINYVLLEKLATHGLVKRHFDDGLTTPYYDPNDVKDFIGRLRELASRTESDKGLIDISTAARRRGVMIAPLIEMILEQRIPLYIDSPSTESFRAFRLRPESLKNIYGRPKESIVSSLGVAKILKTTRPTVYRLREAGFLKSPKIRKGCWIQRGHYTCRISLEEFQASYISLNELAELSGRSSDDEFNHQLSNGAIPLPLGLRSTMMFRRSDVA</sequence>
<organism evidence="2 3">
    <name type="scientific">Paracoccus alkanivorans</name>
    <dbReference type="NCBI Taxonomy" id="2116655"/>
    <lineage>
        <taxon>Bacteria</taxon>
        <taxon>Pseudomonadati</taxon>
        <taxon>Pseudomonadota</taxon>
        <taxon>Alphaproteobacteria</taxon>
        <taxon>Rhodobacterales</taxon>
        <taxon>Paracoccaceae</taxon>
        <taxon>Paracoccus</taxon>
    </lineage>
</organism>
<dbReference type="RefSeq" id="WP_122110530.1">
    <property type="nucleotide sequence ID" value="NZ_QOKZ01000001.1"/>
</dbReference>
<dbReference type="OrthoDB" id="7595282at2"/>
<proteinExistence type="predicted"/>
<name>A0A3M0MIF2_9RHOB</name>
<keyword evidence="3" id="KW-1185">Reference proteome</keyword>
<dbReference type="EMBL" id="QOKZ01000001">
    <property type="protein sequence ID" value="RMC37441.1"/>
    <property type="molecule type" value="Genomic_DNA"/>
</dbReference>